<evidence type="ECO:0000256" key="1">
    <source>
        <dbReference type="SAM" id="MobiDB-lite"/>
    </source>
</evidence>
<keyword evidence="3" id="KW-1185">Reference proteome</keyword>
<organism evidence="2 3">
    <name type="scientific">Pristionchus pacificus</name>
    <name type="common">Parasitic nematode worm</name>
    <dbReference type="NCBI Taxonomy" id="54126"/>
    <lineage>
        <taxon>Eukaryota</taxon>
        <taxon>Metazoa</taxon>
        <taxon>Ecdysozoa</taxon>
        <taxon>Nematoda</taxon>
        <taxon>Chromadorea</taxon>
        <taxon>Rhabditida</taxon>
        <taxon>Rhabditina</taxon>
        <taxon>Diplogasteromorpha</taxon>
        <taxon>Diplogasteroidea</taxon>
        <taxon>Neodiplogasteridae</taxon>
        <taxon>Pristionchus</taxon>
    </lineage>
</organism>
<sequence length="85" mass="10623">MIKREKNKDVRWRISIDCLLRQKKNKSHRVNDSKVDHTKSVKDVEKEWNEEEREEQREVVIVRRRKDDEYDEEIDERVRSQEELE</sequence>
<accession>A0A8R1V659</accession>
<dbReference type="Proteomes" id="UP000005239">
    <property type="component" value="Unassembled WGS sequence"/>
</dbReference>
<gene>
    <name evidence="2" type="primary">WBGene00283871</name>
</gene>
<accession>A0A2A6C432</accession>
<reference evidence="3" key="1">
    <citation type="journal article" date="2008" name="Nat. Genet.">
        <title>The Pristionchus pacificus genome provides a unique perspective on nematode lifestyle and parasitism.</title>
        <authorList>
            <person name="Dieterich C."/>
            <person name="Clifton S.W."/>
            <person name="Schuster L.N."/>
            <person name="Chinwalla A."/>
            <person name="Delehaunty K."/>
            <person name="Dinkelacker I."/>
            <person name="Fulton L."/>
            <person name="Fulton R."/>
            <person name="Godfrey J."/>
            <person name="Minx P."/>
            <person name="Mitreva M."/>
            <person name="Roeseler W."/>
            <person name="Tian H."/>
            <person name="Witte H."/>
            <person name="Yang S.P."/>
            <person name="Wilson R.K."/>
            <person name="Sommer R.J."/>
        </authorList>
    </citation>
    <scope>NUCLEOTIDE SEQUENCE [LARGE SCALE GENOMIC DNA]</scope>
    <source>
        <strain evidence="3">PS312</strain>
    </source>
</reference>
<evidence type="ECO:0000313" key="2">
    <source>
        <dbReference type="EnsemblMetazoa" id="PPA45502.1"/>
    </source>
</evidence>
<feature type="region of interest" description="Disordered" evidence="1">
    <location>
        <begin position="24"/>
        <end position="55"/>
    </location>
</feature>
<dbReference type="EnsemblMetazoa" id="PPA45502.1">
    <property type="protein sequence ID" value="PPA45502.1"/>
    <property type="gene ID" value="WBGene00283871"/>
</dbReference>
<dbReference type="AlphaFoldDB" id="A0A2A6C432"/>
<reference evidence="2" key="2">
    <citation type="submission" date="2022-06" db="UniProtKB">
        <authorList>
            <consortium name="EnsemblMetazoa"/>
        </authorList>
    </citation>
    <scope>IDENTIFICATION</scope>
    <source>
        <strain evidence="2">PS312</strain>
    </source>
</reference>
<protein>
    <submittedName>
        <fullName evidence="2">Uncharacterized protein</fullName>
    </submittedName>
</protein>
<name>A0A2A6C432_PRIPA</name>
<evidence type="ECO:0000313" key="3">
    <source>
        <dbReference type="Proteomes" id="UP000005239"/>
    </source>
</evidence>
<proteinExistence type="predicted"/>
<feature type="compositionally biased region" description="Basic and acidic residues" evidence="1">
    <location>
        <begin position="29"/>
        <end position="47"/>
    </location>
</feature>